<dbReference type="EMBL" id="BSXN01000101">
    <property type="protein sequence ID" value="GME67111.1"/>
    <property type="molecule type" value="Genomic_DNA"/>
</dbReference>
<dbReference type="InterPro" id="IPR000717">
    <property type="entry name" value="PCI_dom"/>
</dbReference>
<dbReference type="Proteomes" id="UP001165120">
    <property type="component" value="Unassembled WGS sequence"/>
</dbReference>
<comment type="caution">
    <text evidence="3">The sequence shown here is derived from an EMBL/GenBank/DDBJ whole genome shotgun (WGS) entry which is preliminary data.</text>
</comment>
<proteinExistence type="inferred from homology"/>
<dbReference type="AlphaFoldDB" id="A0A9W6SVS8"/>
<feature type="domain" description="PCI" evidence="2">
    <location>
        <begin position="1"/>
        <end position="175"/>
    </location>
</feature>
<comment type="similarity">
    <text evidence="1">Belongs to the CSN12 family.</text>
</comment>
<reference evidence="3" key="1">
    <citation type="submission" date="2023-04" db="EMBL/GenBank/DDBJ databases">
        <title>Candida boidinii NBRC 10035.</title>
        <authorList>
            <person name="Ichikawa N."/>
            <person name="Sato H."/>
            <person name="Tonouchi N."/>
        </authorList>
    </citation>
    <scope>NUCLEOTIDE SEQUENCE</scope>
    <source>
        <strain evidence="3">NBRC 10035</strain>
    </source>
</reference>
<gene>
    <name evidence="3" type="ORF">Cboi02_000054200</name>
</gene>
<dbReference type="PANTHER" id="PTHR12732:SF0">
    <property type="entry name" value="PCI DOMAIN-CONTAINING PROTEIN 2"/>
    <property type="match status" value="1"/>
</dbReference>
<evidence type="ECO:0000259" key="2">
    <source>
        <dbReference type="PROSITE" id="PS50250"/>
    </source>
</evidence>
<dbReference type="GO" id="GO:0003690">
    <property type="term" value="F:double-stranded DNA binding"/>
    <property type="evidence" value="ECO:0007669"/>
    <property type="project" value="InterPro"/>
</dbReference>
<dbReference type="InterPro" id="IPR036388">
    <property type="entry name" value="WH-like_DNA-bd_sf"/>
</dbReference>
<dbReference type="GO" id="GO:0003723">
    <property type="term" value="F:RNA binding"/>
    <property type="evidence" value="ECO:0007669"/>
    <property type="project" value="InterPro"/>
</dbReference>
<dbReference type="Pfam" id="PF01399">
    <property type="entry name" value="PCI"/>
    <property type="match status" value="1"/>
</dbReference>
<dbReference type="Gene3D" id="1.10.10.10">
    <property type="entry name" value="Winged helix-like DNA-binding domain superfamily/Winged helix DNA-binding domain"/>
    <property type="match status" value="1"/>
</dbReference>
<sequence>MANNLTAGHDLLMESFNNCYYLNKRQQQLTLVYLIPLKIILKNEFPNKQLWLKYPDIKSILYELVNSIQHGDIHTFKLNIKKIEKFLLKKHLYSIYLQLISNVQLNLIINIFKLLKCNPKVSINDFLIGFELSSQKENFTTQEVELIIANLIYKNLIKGYISHGHLMVVLSKKDPFPMSPSVTGLTI</sequence>
<protein>
    <submittedName>
        <fullName evidence="3">Unnamed protein product</fullName>
    </submittedName>
</protein>
<dbReference type="PANTHER" id="PTHR12732">
    <property type="entry name" value="UNCHARACTERIZED PROTEASOME COMPONENT REGION PCI-CONTAINING"/>
    <property type="match status" value="1"/>
</dbReference>
<evidence type="ECO:0000313" key="4">
    <source>
        <dbReference type="Proteomes" id="UP001165120"/>
    </source>
</evidence>
<evidence type="ECO:0000256" key="1">
    <source>
        <dbReference type="ARBA" id="ARBA00025771"/>
    </source>
</evidence>
<keyword evidence="4" id="KW-1185">Reference proteome</keyword>
<organism evidence="3 4">
    <name type="scientific">Candida boidinii</name>
    <name type="common">Yeast</name>
    <dbReference type="NCBI Taxonomy" id="5477"/>
    <lineage>
        <taxon>Eukaryota</taxon>
        <taxon>Fungi</taxon>
        <taxon>Dikarya</taxon>
        <taxon>Ascomycota</taxon>
        <taxon>Saccharomycotina</taxon>
        <taxon>Pichiomycetes</taxon>
        <taxon>Pichiales</taxon>
        <taxon>Pichiaceae</taxon>
        <taxon>Ogataea</taxon>
        <taxon>Ogataea/Candida clade</taxon>
    </lineage>
</organism>
<evidence type="ECO:0000313" key="3">
    <source>
        <dbReference type="EMBL" id="GME67111.1"/>
    </source>
</evidence>
<dbReference type="InterPro" id="IPR045114">
    <property type="entry name" value="Csn12-like"/>
</dbReference>
<accession>A0A9W6SVS8</accession>
<dbReference type="PROSITE" id="PS50250">
    <property type="entry name" value="PCI"/>
    <property type="match status" value="1"/>
</dbReference>
<name>A0A9W6SVS8_CANBO</name>